<reference evidence="1 2" key="1">
    <citation type="submission" date="2023-01" db="EMBL/GenBank/DDBJ databases">
        <title>Analysis of 21 Apiospora genomes using comparative genomics revels a genus with tremendous synthesis potential of carbohydrate active enzymes and secondary metabolites.</title>
        <authorList>
            <person name="Sorensen T."/>
        </authorList>
    </citation>
    <scope>NUCLEOTIDE SEQUENCE [LARGE SCALE GENOMIC DNA]</scope>
    <source>
        <strain evidence="1 2">CBS 20057</strain>
    </source>
</reference>
<evidence type="ECO:0000313" key="1">
    <source>
        <dbReference type="EMBL" id="KAK8036972.1"/>
    </source>
</evidence>
<name>A0ABR1SRN5_9PEZI</name>
<evidence type="ECO:0000313" key="2">
    <source>
        <dbReference type="Proteomes" id="UP001396898"/>
    </source>
</evidence>
<organism evidence="1 2">
    <name type="scientific">Apiospora marii</name>
    <dbReference type="NCBI Taxonomy" id="335849"/>
    <lineage>
        <taxon>Eukaryota</taxon>
        <taxon>Fungi</taxon>
        <taxon>Dikarya</taxon>
        <taxon>Ascomycota</taxon>
        <taxon>Pezizomycotina</taxon>
        <taxon>Sordariomycetes</taxon>
        <taxon>Xylariomycetidae</taxon>
        <taxon>Amphisphaeriales</taxon>
        <taxon>Apiosporaceae</taxon>
        <taxon>Apiospora</taxon>
    </lineage>
</organism>
<dbReference type="EMBL" id="JAQQWI010000003">
    <property type="protein sequence ID" value="KAK8036972.1"/>
    <property type="molecule type" value="Genomic_DNA"/>
</dbReference>
<dbReference type="InterPro" id="IPR027796">
    <property type="entry name" value="OTT_1508_deam-like"/>
</dbReference>
<accession>A0ABR1SRN5</accession>
<comment type="caution">
    <text evidence="1">The sequence shown here is derived from an EMBL/GenBank/DDBJ whole genome shotgun (WGS) entry which is preliminary data.</text>
</comment>
<proteinExistence type="predicted"/>
<dbReference type="Pfam" id="PF14441">
    <property type="entry name" value="OTT_1508_deam"/>
    <property type="match status" value="1"/>
</dbReference>
<gene>
    <name evidence="1" type="ORF">PG991_001286</name>
</gene>
<protein>
    <submittedName>
        <fullName evidence="1">Uncharacterized protein</fullName>
    </submittedName>
</protein>
<dbReference type="Proteomes" id="UP001396898">
    <property type="component" value="Unassembled WGS sequence"/>
</dbReference>
<sequence length="493" mass="55310">MNALERECALSIAHLFMLNRFPGPLRTNSLTDAPVSGRIYALPFEWEIRLTSILAFLSSVSGNPRHVTAVCIKEHHQEQLDVLLAINKGKPDDGESILREVQNGFAKLFKILSQNNAEPIDNEDRIFDTVISMCHKRILRRLKLRGVKPGKPSIKGTLEHGRQAIQEAGETSEFSVLVEKFEKIESLVDAWLIADEAHKSDKAPLKLLKLKEIVVALHGLQQRPGLTSMMGKIPPTANFASTLNASLLDIIEKVAMYRACIPYLRQLETGVFLLTKRSLFGRMRIVLAKLPTEAFDRTPADHLEANLASKIPEDIPGSERAEFFEMMCKRLRNKEGKPTKDPNGDQVKIAKDTLTKGKVHAEIQLLFHCYELGQMELPPRVVSSSKDACYLCDAFISLHGKMYVPASHGTIYYEWRLPKVGNDDLHSRFVEHLDGLIRESRKHSLFPAESHIATGFDLVWHDDVAGGRRTLKKTMPSSGDDALRCLDVARTAL</sequence>
<keyword evidence="2" id="KW-1185">Reference proteome</keyword>